<proteinExistence type="predicted"/>
<dbReference type="RefSeq" id="WP_054557224.1">
    <property type="nucleotide sequence ID" value="NZ_CANLSP010000006.1"/>
</dbReference>
<name>A0AAP4U0P9_9GAMM</name>
<dbReference type="Proteomes" id="UP001170481">
    <property type="component" value="Unassembled WGS sequence"/>
</dbReference>
<dbReference type="Gene3D" id="2.10.109.10">
    <property type="entry name" value="Umud Fragment, subunit A"/>
    <property type="match status" value="1"/>
</dbReference>
<evidence type="ECO:0008006" key="3">
    <source>
        <dbReference type="Google" id="ProtNLM"/>
    </source>
</evidence>
<gene>
    <name evidence="1" type="ORF">Q4535_13930</name>
</gene>
<evidence type="ECO:0000313" key="1">
    <source>
        <dbReference type="EMBL" id="MDO6673210.1"/>
    </source>
</evidence>
<reference evidence="1" key="1">
    <citation type="submission" date="2023-07" db="EMBL/GenBank/DDBJ databases">
        <title>Genome content predicts the carbon catabolic preferences of heterotrophic bacteria.</title>
        <authorList>
            <person name="Gralka M."/>
        </authorList>
    </citation>
    <scope>NUCLEOTIDE SEQUENCE</scope>
    <source>
        <strain evidence="1">C2R13</strain>
    </source>
</reference>
<comment type="caution">
    <text evidence="1">The sequence shown here is derived from an EMBL/GenBank/DDBJ whole genome shotgun (WGS) entry which is preliminary data.</text>
</comment>
<accession>A0AAP4U0P9</accession>
<dbReference type="CDD" id="cd06462">
    <property type="entry name" value="Peptidase_S24_S26"/>
    <property type="match status" value="1"/>
</dbReference>
<dbReference type="EMBL" id="JAUORK010000021">
    <property type="protein sequence ID" value="MDO6673210.1"/>
    <property type="molecule type" value="Genomic_DNA"/>
</dbReference>
<dbReference type="AlphaFoldDB" id="A0AAP4U0P9"/>
<evidence type="ECO:0000313" key="2">
    <source>
        <dbReference type="Proteomes" id="UP001170481"/>
    </source>
</evidence>
<sequence>MRWFSSYRLHGHSLAPSLPQHSLIISMRWPSRWRLTPGATVVVEHPRLGQLVKRLHRIDDNGRLWLRGEHPDGLSSEQMGPVSRQCIKGRVVFSVAATPSSHQLRHGA</sequence>
<organism evidence="1 2">
    <name type="scientific">Cobetia amphilecti</name>
    <dbReference type="NCBI Taxonomy" id="1055104"/>
    <lineage>
        <taxon>Bacteria</taxon>
        <taxon>Pseudomonadati</taxon>
        <taxon>Pseudomonadota</taxon>
        <taxon>Gammaproteobacteria</taxon>
        <taxon>Oceanospirillales</taxon>
        <taxon>Halomonadaceae</taxon>
        <taxon>Cobetia</taxon>
    </lineage>
</organism>
<protein>
    <recommendedName>
        <fullName evidence="3">Nickel-type superoxide dismutase maturation protease</fullName>
    </recommendedName>
</protein>